<dbReference type="GO" id="GO:0005524">
    <property type="term" value="F:ATP binding"/>
    <property type="evidence" value="ECO:0007669"/>
    <property type="project" value="UniProtKB-KW"/>
</dbReference>
<sequence length="816" mass="87446">MEGQAEGTFKVYLGAAPGVGKTCAMLAEARRLQAAGKDVVVGIVEDHGRAYTRDLASSLETIPRDAAGELDVEAVLARHPQIVLVDELAHSAGSKKRWVDIHTLLAAGINVISTVNIQHLESLGDVITHITGTVQRETVPDRVVRDADTVELVDLSPEFLRSRIADGLVYSEQRIGTALNNYFRTGNLIALRELALLWLADQVDDALATYREEQSITDTWETRERVVVAIAEESDAAPLIRRGRRIAQKSSAELLVVHVIGGDAFTSGTLDTMPRIRELAADVDASVHQVTGDSVPEALLHFARAVNATQLVLGTKRHPRWRHFFREDTAHAVARGSGRVDVHLVTLDTEPRSSDGGVEPPHRLRGMLLRWSLAILAPFLTTAVCIALDLSPDIALTSAIFFAMILAVSLVSGIVPALLSAFLAGLLLNWFFTVPTHTFTIAHPSHGFTLVVMLAMALAVALLVDRARQSRREARSASQEADLLATFARTVLRGAQVETVLDKIAKVFGCSSVSAFDESGQLIAIQGEPAKDSVDTPITSHDGTVTLRLWAPHNIQADHRGVLAVVADQVAALRRQEALAAEAAEARALASADKLRRALLSAVSHDLRSPLAAAKVAVSSLRAPDVELSEEDQADLLETVEDSVDELTTLVTNLLDSSRLAADAVSPHLGPVPLEEVVFRAMGRRGYASGLVRVEPSCSGAVVRADRVLLERVLANLIDNALTHAPGTPITVSAAQPDAGHVTISITDEGPGLPAGQEESMWQPFQRHGDRHRDTGVGLGLDVARGFTLAMDGSIELVNREDAPGACARVTLPVGS</sequence>
<dbReference type="InterPro" id="IPR003852">
    <property type="entry name" value="Sig_transdc_His_kinase_KdpD_N"/>
</dbReference>
<dbReference type="InterPro" id="IPR036097">
    <property type="entry name" value="HisK_dim/P_sf"/>
</dbReference>
<evidence type="ECO:0000313" key="17">
    <source>
        <dbReference type="Proteomes" id="UP001139336"/>
    </source>
</evidence>
<dbReference type="SMART" id="SM00387">
    <property type="entry name" value="HATPase_c"/>
    <property type="match status" value="1"/>
</dbReference>
<keyword evidence="13 14" id="KW-0472">Membrane</keyword>
<evidence type="ECO:0000256" key="3">
    <source>
        <dbReference type="ARBA" id="ARBA00004236"/>
    </source>
</evidence>
<evidence type="ECO:0000256" key="1">
    <source>
        <dbReference type="ARBA" id="ARBA00000085"/>
    </source>
</evidence>
<dbReference type="PANTHER" id="PTHR45569">
    <property type="entry name" value="SENSOR PROTEIN KDPD"/>
    <property type="match status" value="1"/>
</dbReference>
<comment type="catalytic activity">
    <reaction evidence="1">
        <text>ATP + protein L-histidine = ADP + protein N-phospho-L-histidine.</text>
        <dbReference type="EC" id="2.7.13.3"/>
    </reaction>
</comment>
<dbReference type="InterPro" id="IPR014729">
    <property type="entry name" value="Rossmann-like_a/b/a_fold"/>
</dbReference>
<evidence type="ECO:0000256" key="9">
    <source>
        <dbReference type="ARBA" id="ARBA00022777"/>
    </source>
</evidence>
<dbReference type="Gene3D" id="3.30.565.10">
    <property type="entry name" value="Histidine kinase-like ATPase, C-terminal domain"/>
    <property type="match status" value="1"/>
</dbReference>
<name>A0A9X1QS28_9CORY</name>
<keyword evidence="17" id="KW-1185">Reference proteome</keyword>
<keyword evidence="9" id="KW-0418">Kinase</keyword>
<comment type="subcellular location">
    <subcellularLocation>
        <location evidence="3">Cell membrane</location>
    </subcellularLocation>
    <subcellularLocation>
        <location evidence="2">Membrane</location>
        <topology evidence="2">Multi-pass membrane protein</topology>
    </subcellularLocation>
</comment>
<evidence type="ECO:0000256" key="7">
    <source>
        <dbReference type="ARBA" id="ARBA00022692"/>
    </source>
</evidence>
<dbReference type="Proteomes" id="UP001139336">
    <property type="component" value="Unassembled WGS sequence"/>
</dbReference>
<dbReference type="EMBL" id="JAKGSI010000007">
    <property type="protein sequence ID" value="MCF4007726.1"/>
    <property type="molecule type" value="Genomic_DNA"/>
</dbReference>
<dbReference type="PANTHER" id="PTHR45569:SF1">
    <property type="entry name" value="SENSOR PROTEIN KDPD"/>
    <property type="match status" value="1"/>
</dbReference>
<dbReference type="InterPro" id="IPR025201">
    <property type="entry name" value="KdpD_TM"/>
</dbReference>
<dbReference type="GO" id="GO:0005886">
    <property type="term" value="C:plasma membrane"/>
    <property type="evidence" value="ECO:0007669"/>
    <property type="project" value="UniProtKB-SubCell"/>
</dbReference>
<dbReference type="Gene3D" id="1.10.287.130">
    <property type="match status" value="1"/>
</dbReference>
<keyword evidence="7 14" id="KW-0812">Transmembrane</keyword>
<dbReference type="CDD" id="cd00082">
    <property type="entry name" value="HisKA"/>
    <property type="match status" value="1"/>
</dbReference>
<evidence type="ECO:0000256" key="10">
    <source>
        <dbReference type="ARBA" id="ARBA00022840"/>
    </source>
</evidence>
<dbReference type="InterPro" id="IPR027417">
    <property type="entry name" value="P-loop_NTPase"/>
</dbReference>
<feature type="domain" description="Histidine kinase" evidence="15">
    <location>
        <begin position="602"/>
        <end position="816"/>
    </location>
</feature>
<dbReference type="Pfam" id="PF02702">
    <property type="entry name" value="KdpD"/>
    <property type="match status" value="1"/>
</dbReference>
<evidence type="ECO:0000259" key="15">
    <source>
        <dbReference type="PROSITE" id="PS50109"/>
    </source>
</evidence>
<dbReference type="Pfam" id="PF00582">
    <property type="entry name" value="Usp"/>
    <property type="match status" value="1"/>
</dbReference>
<feature type="transmembrane region" description="Helical" evidence="14">
    <location>
        <begin position="447"/>
        <end position="464"/>
    </location>
</feature>
<evidence type="ECO:0000313" key="16">
    <source>
        <dbReference type="EMBL" id="MCF4007726.1"/>
    </source>
</evidence>
<feature type="transmembrane region" description="Helical" evidence="14">
    <location>
        <begin position="368"/>
        <end position="388"/>
    </location>
</feature>
<evidence type="ECO:0000256" key="6">
    <source>
        <dbReference type="ARBA" id="ARBA00022679"/>
    </source>
</evidence>
<dbReference type="SUPFAM" id="SSF55874">
    <property type="entry name" value="ATPase domain of HSP90 chaperone/DNA topoisomerase II/histidine kinase"/>
    <property type="match status" value="1"/>
</dbReference>
<dbReference type="EC" id="2.7.13.3" evidence="4"/>
<keyword evidence="11 14" id="KW-1133">Transmembrane helix</keyword>
<dbReference type="GO" id="GO:0000155">
    <property type="term" value="F:phosphorelay sensor kinase activity"/>
    <property type="evidence" value="ECO:0007669"/>
    <property type="project" value="InterPro"/>
</dbReference>
<dbReference type="InterPro" id="IPR036890">
    <property type="entry name" value="HATPase_C_sf"/>
</dbReference>
<dbReference type="InterPro" id="IPR038318">
    <property type="entry name" value="KdpD_sf"/>
</dbReference>
<keyword evidence="5" id="KW-0597">Phosphoprotein</keyword>
<evidence type="ECO:0000256" key="11">
    <source>
        <dbReference type="ARBA" id="ARBA00022989"/>
    </source>
</evidence>
<evidence type="ECO:0000256" key="13">
    <source>
        <dbReference type="ARBA" id="ARBA00023136"/>
    </source>
</evidence>
<accession>A0A9X1QS28</accession>
<keyword evidence="12" id="KW-0902">Two-component regulatory system</keyword>
<dbReference type="SUPFAM" id="SSF52402">
    <property type="entry name" value="Adenine nucleotide alpha hydrolases-like"/>
    <property type="match status" value="1"/>
</dbReference>
<evidence type="ECO:0000256" key="14">
    <source>
        <dbReference type="SAM" id="Phobius"/>
    </source>
</evidence>
<keyword evidence="6" id="KW-0808">Transferase</keyword>
<keyword evidence="8" id="KW-0547">Nucleotide-binding</keyword>
<dbReference type="InterPro" id="IPR005467">
    <property type="entry name" value="His_kinase_dom"/>
</dbReference>
<evidence type="ECO:0000256" key="2">
    <source>
        <dbReference type="ARBA" id="ARBA00004141"/>
    </source>
</evidence>
<dbReference type="Pfam" id="PF13493">
    <property type="entry name" value="DUF4118"/>
    <property type="match status" value="1"/>
</dbReference>
<gene>
    <name evidence="16" type="ORF">L1O03_11180</name>
</gene>
<comment type="caution">
    <text evidence="16">The sequence shown here is derived from an EMBL/GenBank/DDBJ whole genome shotgun (WGS) entry which is preliminary data.</text>
</comment>
<dbReference type="InterPro" id="IPR004358">
    <property type="entry name" value="Sig_transdc_His_kin-like_C"/>
</dbReference>
<evidence type="ECO:0000256" key="4">
    <source>
        <dbReference type="ARBA" id="ARBA00012438"/>
    </source>
</evidence>
<dbReference type="Gene3D" id="3.40.50.300">
    <property type="entry name" value="P-loop containing nucleotide triphosphate hydrolases"/>
    <property type="match status" value="1"/>
</dbReference>
<dbReference type="AlphaFoldDB" id="A0A9X1QS28"/>
<dbReference type="Gene3D" id="3.40.50.620">
    <property type="entry name" value="HUPs"/>
    <property type="match status" value="1"/>
</dbReference>
<evidence type="ECO:0000256" key="5">
    <source>
        <dbReference type="ARBA" id="ARBA00022553"/>
    </source>
</evidence>
<dbReference type="InterPro" id="IPR006016">
    <property type="entry name" value="UspA"/>
</dbReference>
<dbReference type="SMART" id="SM00388">
    <property type="entry name" value="HisKA"/>
    <property type="match status" value="1"/>
</dbReference>
<dbReference type="Pfam" id="PF02518">
    <property type="entry name" value="HATPase_c"/>
    <property type="match status" value="1"/>
</dbReference>
<feature type="transmembrane region" description="Helical" evidence="14">
    <location>
        <begin position="400"/>
        <end position="427"/>
    </location>
</feature>
<dbReference type="PROSITE" id="PS50109">
    <property type="entry name" value="HIS_KIN"/>
    <property type="match status" value="1"/>
</dbReference>
<proteinExistence type="predicted"/>
<dbReference type="InterPro" id="IPR003594">
    <property type="entry name" value="HATPase_dom"/>
</dbReference>
<dbReference type="RefSeq" id="WP_236120053.1">
    <property type="nucleotide sequence ID" value="NZ_JAKGSI010000007.1"/>
</dbReference>
<dbReference type="InterPro" id="IPR003661">
    <property type="entry name" value="HisK_dim/P_dom"/>
</dbReference>
<evidence type="ECO:0000256" key="8">
    <source>
        <dbReference type="ARBA" id="ARBA00022741"/>
    </source>
</evidence>
<dbReference type="CDD" id="cd00075">
    <property type="entry name" value="HATPase"/>
    <property type="match status" value="1"/>
</dbReference>
<dbReference type="Gene3D" id="1.20.120.620">
    <property type="entry name" value="Backbone structure of the membrane domain of e. Coli histidine kinase receptor kdpd"/>
    <property type="match status" value="1"/>
</dbReference>
<evidence type="ECO:0000256" key="12">
    <source>
        <dbReference type="ARBA" id="ARBA00023012"/>
    </source>
</evidence>
<dbReference type="PRINTS" id="PR00344">
    <property type="entry name" value="BCTRLSENSOR"/>
</dbReference>
<organism evidence="16 17">
    <name type="scientific">Corynebacterium uropygiale</name>
    <dbReference type="NCBI Taxonomy" id="1775911"/>
    <lineage>
        <taxon>Bacteria</taxon>
        <taxon>Bacillati</taxon>
        <taxon>Actinomycetota</taxon>
        <taxon>Actinomycetes</taxon>
        <taxon>Mycobacteriales</taxon>
        <taxon>Corynebacteriaceae</taxon>
        <taxon>Corynebacterium</taxon>
    </lineage>
</organism>
<dbReference type="SUPFAM" id="SSF47384">
    <property type="entry name" value="Homodimeric domain of signal transducing histidine kinase"/>
    <property type="match status" value="1"/>
</dbReference>
<reference evidence="16" key="1">
    <citation type="submission" date="2022-01" db="EMBL/GenBank/DDBJ databases">
        <title>Corynebacterium sp. nov isolated from isolated from the feces of the greater white-fronted geese (Anser albifrons) at Poyang Lake, PR China.</title>
        <authorList>
            <person name="Liu Q."/>
        </authorList>
    </citation>
    <scope>NUCLEOTIDE SEQUENCE</scope>
    <source>
        <strain evidence="16">JCM 32435</strain>
    </source>
</reference>
<protein>
    <recommendedName>
        <fullName evidence="4">histidine kinase</fullName>
        <ecNumber evidence="4">2.7.13.3</ecNumber>
    </recommendedName>
</protein>
<dbReference type="Pfam" id="PF00512">
    <property type="entry name" value="HisKA"/>
    <property type="match status" value="1"/>
</dbReference>
<dbReference type="InterPro" id="IPR052023">
    <property type="entry name" value="Histidine_kinase_KdpD"/>
</dbReference>
<keyword evidence="10" id="KW-0067">ATP-binding</keyword>